<dbReference type="InterPro" id="IPR036918">
    <property type="entry name" value="Pyrv_Knase_C_sf"/>
</dbReference>
<evidence type="ECO:0000256" key="11">
    <source>
        <dbReference type="ARBA" id="ARBA00023152"/>
    </source>
</evidence>
<keyword evidence="12" id="KW-0670">Pyruvate</keyword>
<dbReference type="Gene3D" id="2.40.33.10">
    <property type="entry name" value="PK beta-barrel domain-like"/>
    <property type="match status" value="1"/>
</dbReference>
<proteinExistence type="inferred from homology"/>
<dbReference type="InterPro" id="IPR015795">
    <property type="entry name" value="Pyrv_Knase_C"/>
</dbReference>
<dbReference type="KEGG" id="tnl:113500857"/>
<dbReference type="InterPro" id="IPR015806">
    <property type="entry name" value="Pyrv_Knase_insert_dom_sf"/>
</dbReference>
<evidence type="ECO:0000256" key="2">
    <source>
        <dbReference type="ARBA" id="ARBA00004997"/>
    </source>
</evidence>
<dbReference type="PRINTS" id="PR01050">
    <property type="entry name" value="PYRUVTKNASE"/>
</dbReference>
<evidence type="ECO:0000256" key="10">
    <source>
        <dbReference type="ARBA" id="ARBA00022842"/>
    </source>
</evidence>
<organism evidence="16 17">
    <name type="scientific">Trichoplusia ni</name>
    <name type="common">Cabbage looper</name>
    <dbReference type="NCBI Taxonomy" id="7111"/>
    <lineage>
        <taxon>Eukaryota</taxon>
        <taxon>Metazoa</taxon>
        <taxon>Ecdysozoa</taxon>
        <taxon>Arthropoda</taxon>
        <taxon>Hexapoda</taxon>
        <taxon>Insecta</taxon>
        <taxon>Pterygota</taxon>
        <taxon>Neoptera</taxon>
        <taxon>Endopterygota</taxon>
        <taxon>Lepidoptera</taxon>
        <taxon>Glossata</taxon>
        <taxon>Ditrysia</taxon>
        <taxon>Noctuoidea</taxon>
        <taxon>Noctuidae</taxon>
        <taxon>Plusiinae</taxon>
        <taxon>Trichoplusia</taxon>
    </lineage>
</organism>
<dbReference type="SUPFAM" id="SSF52935">
    <property type="entry name" value="PK C-terminal domain-like"/>
    <property type="match status" value="1"/>
</dbReference>
<dbReference type="InterPro" id="IPR001697">
    <property type="entry name" value="Pyr_Knase"/>
</dbReference>
<dbReference type="GeneID" id="113500857"/>
<evidence type="ECO:0000259" key="14">
    <source>
        <dbReference type="Pfam" id="PF00224"/>
    </source>
</evidence>
<dbReference type="InterPro" id="IPR015813">
    <property type="entry name" value="Pyrv/PenolPyrv_kinase-like_dom"/>
</dbReference>
<evidence type="ECO:0000256" key="13">
    <source>
        <dbReference type="RuleBase" id="RU000504"/>
    </source>
</evidence>
<keyword evidence="6" id="KW-0479">Metal-binding</keyword>
<accession>A0A7E5WA45</accession>
<feature type="domain" description="Pyruvate kinase C-terminal" evidence="15">
    <location>
        <begin position="402"/>
        <end position="506"/>
    </location>
</feature>
<dbReference type="OrthoDB" id="7420547at2759"/>
<evidence type="ECO:0000313" key="17">
    <source>
        <dbReference type="RefSeq" id="XP_026737558.1"/>
    </source>
</evidence>
<protein>
    <recommendedName>
        <fullName evidence="4 13">Pyruvate kinase</fullName>
        <ecNumber evidence="4 13">2.7.1.40</ecNumber>
    </recommendedName>
</protein>
<keyword evidence="16" id="KW-1185">Reference proteome</keyword>
<dbReference type="InterPro" id="IPR040442">
    <property type="entry name" value="Pyrv_kinase-like_dom_sf"/>
</dbReference>
<evidence type="ECO:0000259" key="15">
    <source>
        <dbReference type="Pfam" id="PF02887"/>
    </source>
</evidence>
<dbReference type="AlphaFoldDB" id="A0A7E5WA45"/>
<comment type="pathway">
    <text evidence="2 13">Carbohydrate degradation; glycolysis; pyruvate from D-glyceraldehyde 3-phosphate: step 5/5.</text>
</comment>
<comment type="cofactor">
    <cofactor evidence="1">
        <name>K(+)</name>
        <dbReference type="ChEBI" id="CHEBI:29103"/>
    </cofactor>
</comment>
<keyword evidence="8 13" id="KW-0418">Kinase</keyword>
<dbReference type="GO" id="GO:0005524">
    <property type="term" value="F:ATP binding"/>
    <property type="evidence" value="ECO:0007669"/>
    <property type="project" value="UniProtKB-KW"/>
</dbReference>
<dbReference type="GO" id="GO:0004743">
    <property type="term" value="F:pyruvate kinase activity"/>
    <property type="evidence" value="ECO:0007669"/>
    <property type="project" value="UniProtKB-EC"/>
</dbReference>
<keyword evidence="5 13" id="KW-0808">Transferase</keyword>
<comment type="similarity">
    <text evidence="3 13">Belongs to the pyruvate kinase family.</text>
</comment>
<dbReference type="SUPFAM" id="SSF50800">
    <property type="entry name" value="PK beta-barrel domain-like"/>
    <property type="match status" value="1"/>
</dbReference>
<evidence type="ECO:0000256" key="9">
    <source>
        <dbReference type="ARBA" id="ARBA00022840"/>
    </source>
</evidence>
<name>A0A7E5WA45_TRINI</name>
<dbReference type="Gene3D" id="3.20.20.60">
    <property type="entry name" value="Phosphoenolpyruvate-binding domains"/>
    <property type="match status" value="1"/>
</dbReference>
<dbReference type="Pfam" id="PF00224">
    <property type="entry name" value="PK"/>
    <property type="match status" value="1"/>
</dbReference>
<dbReference type="InterPro" id="IPR015793">
    <property type="entry name" value="Pyrv_Knase_brl"/>
</dbReference>
<dbReference type="SUPFAM" id="SSF51621">
    <property type="entry name" value="Phosphoenolpyruvate/pyruvate domain"/>
    <property type="match status" value="1"/>
</dbReference>
<evidence type="ECO:0000256" key="7">
    <source>
        <dbReference type="ARBA" id="ARBA00022741"/>
    </source>
</evidence>
<gene>
    <name evidence="17" type="primary">LOC113500857</name>
</gene>
<dbReference type="Pfam" id="PF02887">
    <property type="entry name" value="PK_C"/>
    <property type="match status" value="1"/>
</dbReference>
<dbReference type="GO" id="GO:0030955">
    <property type="term" value="F:potassium ion binding"/>
    <property type="evidence" value="ECO:0007669"/>
    <property type="project" value="InterPro"/>
</dbReference>
<evidence type="ECO:0000256" key="3">
    <source>
        <dbReference type="ARBA" id="ARBA00008663"/>
    </source>
</evidence>
<comment type="catalytic activity">
    <reaction evidence="13">
        <text>pyruvate + ATP = phosphoenolpyruvate + ADP + H(+)</text>
        <dbReference type="Rhea" id="RHEA:18157"/>
        <dbReference type="ChEBI" id="CHEBI:15361"/>
        <dbReference type="ChEBI" id="CHEBI:15378"/>
        <dbReference type="ChEBI" id="CHEBI:30616"/>
        <dbReference type="ChEBI" id="CHEBI:58702"/>
        <dbReference type="ChEBI" id="CHEBI:456216"/>
        <dbReference type="EC" id="2.7.1.40"/>
    </reaction>
</comment>
<keyword evidence="9" id="KW-0067">ATP-binding</keyword>
<reference evidence="17" key="1">
    <citation type="submission" date="2025-08" db="UniProtKB">
        <authorList>
            <consortium name="RefSeq"/>
        </authorList>
    </citation>
    <scope>IDENTIFICATION</scope>
</reference>
<keyword evidence="10 13" id="KW-0460">Magnesium</keyword>
<dbReference type="InterPro" id="IPR011037">
    <property type="entry name" value="Pyrv_Knase-like_insert_dom_sf"/>
</dbReference>
<dbReference type="EC" id="2.7.1.40" evidence="4 13"/>
<evidence type="ECO:0000256" key="6">
    <source>
        <dbReference type="ARBA" id="ARBA00022723"/>
    </source>
</evidence>
<feature type="domain" description="Pyruvate kinase barrel" evidence="14">
    <location>
        <begin position="32"/>
        <end position="362"/>
    </location>
</feature>
<dbReference type="Gene3D" id="3.40.1380.20">
    <property type="entry name" value="Pyruvate kinase, C-terminal domain"/>
    <property type="match status" value="1"/>
</dbReference>
<keyword evidence="11 13" id="KW-0324">Glycolysis</keyword>
<dbReference type="RefSeq" id="XP_026737558.1">
    <property type="nucleotide sequence ID" value="XM_026881757.1"/>
</dbReference>
<evidence type="ECO:0000313" key="16">
    <source>
        <dbReference type="Proteomes" id="UP000322000"/>
    </source>
</evidence>
<dbReference type="GO" id="GO:0000287">
    <property type="term" value="F:magnesium ion binding"/>
    <property type="evidence" value="ECO:0007669"/>
    <property type="project" value="InterPro"/>
</dbReference>
<dbReference type="UniPathway" id="UPA00109">
    <property type="reaction ID" value="UER00188"/>
</dbReference>
<dbReference type="InParanoid" id="A0A7E5WA45"/>
<dbReference type="GO" id="GO:0016301">
    <property type="term" value="F:kinase activity"/>
    <property type="evidence" value="ECO:0007669"/>
    <property type="project" value="UniProtKB-KW"/>
</dbReference>
<evidence type="ECO:0000256" key="12">
    <source>
        <dbReference type="ARBA" id="ARBA00023317"/>
    </source>
</evidence>
<keyword evidence="7" id="KW-0547">Nucleotide-binding</keyword>
<evidence type="ECO:0000256" key="1">
    <source>
        <dbReference type="ARBA" id="ARBA00001958"/>
    </source>
</evidence>
<dbReference type="Proteomes" id="UP000322000">
    <property type="component" value="Chromosome 14"/>
</dbReference>
<evidence type="ECO:0000256" key="5">
    <source>
        <dbReference type="ARBA" id="ARBA00022679"/>
    </source>
</evidence>
<dbReference type="PANTHER" id="PTHR11817">
    <property type="entry name" value="PYRUVATE KINASE"/>
    <property type="match status" value="1"/>
</dbReference>
<sequence>MYDPQAEPDLIEFENVDLCDEKYVEGPKFRNRRTSIFVTFADPSIALVDVQKMMETGMNIARFKTSHSTTGDKVRLLKKFDKAANILAAKYGLLYWPCATCIELKTCVANTGILEEDAFEIHIREGTDIIMTSDVQMYNKCNAENIFVDNPYLTSDVKVGMLINIAADEIITKCTAILNNKNIKCHVVKGGQLQNMAHVCMRGAKRTRPYLTKADLHIIKFAVEYQVDMIIINYARHVDTVKKIKRYLGSKVKRPIIVAGLCSEQGIDNVDSIIREADAILLSREFASYEVPMHLYHKMSLVQSYIAAKCRQVGKPFYLSGEIFKNALNTGVFHAREFSDVTNAILQGTSALVLGPSANVDYLMAVMRTINDLCASVEPLTNDRGEFFRNVSQLKMPLNAAEACAVSCTFIANQTKSRIIVCPTVNGRTTYLLNWLRPPHVIIAVTTKIRTVRILCTQRSVIALLYKGAPRRNWFRSVQARIDYAIQYAVENHWIQYGDHYVTLEKGTEASPFCDCVRVWTVTTVKKNTIECPESYHDFALNDYLEIPPIQKRSPAVKKRSISDAFKDQDLDTILAEVLQRTAEDEKHKTYIESF</sequence>
<evidence type="ECO:0000256" key="8">
    <source>
        <dbReference type="ARBA" id="ARBA00022777"/>
    </source>
</evidence>
<evidence type="ECO:0000256" key="4">
    <source>
        <dbReference type="ARBA" id="ARBA00012142"/>
    </source>
</evidence>